<comment type="caution">
    <text evidence="2">The sequence shown here is derived from an EMBL/GenBank/DDBJ whole genome shotgun (WGS) entry which is preliminary data.</text>
</comment>
<protein>
    <recommendedName>
        <fullName evidence="4">GTPase ObgE</fullName>
    </recommendedName>
</protein>
<reference evidence="2 3" key="1">
    <citation type="submission" date="2018-03" db="EMBL/GenBank/DDBJ databases">
        <title>Non-Typhoidal Salmonella genome sequencing and assembly.</title>
        <authorList>
            <person name="Matchawe C."/>
        </authorList>
    </citation>
    <scope>NUCLEOTIDE SEQUENCE [LARGE SCALE GENOMIC DNA]</scope>
    <source>
        <strain evidence="2 3">22sa</strain>
    </source>
</reference>
<evidence type="ECO:0000313" key="3">
    <source>
        <dbReference type="Proteomes" id="UP000298196"/>
    </source>
</evidence>
<accession>A0A4Z0KTS3</accession>
<proteinExistence type="predicted"/>
<evidence type="ECO:0008006" key="4">
    <source>
        <dbReference type="Google" id="ProtNLM"/>
    </source>
</evidence>
<feature type="non-terminal residue" evidence="2">
    <location>
        <position position="1"/>
    </location>
</feature>
<dbReference type="Proteomes" id="UP000298196">
    <property type="component" value="Unassembled WGS sequence"/>
</dbReference>
<sequence length="98" mass="11120">RHPTVPSGPAARSCVEHPELISAASQLGVKDLCWDVMTFIIENPIAQAEEAKQPEKVEFMGADSQRQQLAEVEEDADDDWDDDWDEDDEEGVEFIYKR</sequence>
<gene>
    <name evidence="2" type="ORF">C9F07_29220</name>
</gene>
<keyword evidence="3" id="KW-1185">Reference proteome</keyword>
<name>A0A4Z0KTS3_SALET</name>
<evidence type="ECO:0000256" key="1">
    <source>
        <dbReference type="SAM" id="MobiDB-lite"/>
    </source>
</evidence>
<organism evidence="2 3">
    <name type="scientific">Salmonella enterica subsp. enterica serovar Poona</name>
    <dbReference type="NCBI Taxonomy" id="436295"/>
    <lineage>
        <taxon>Bacteria</taxon>
        <taxon>Pseudomonadati</taxon>
        <taxon>Pseudomonadota</taxon>
        <taxon>Gammaproteobacteria</taxon>
        <taxon>Enterobacterales</taxon>
        <taxon>Enterobacteriaceae</taxon>
        <taxon>Salmonella</taxon>
    </lineage>
</organism>
<dbReference type="EMBL" id="PYKI01002915">
    <property type="protein sequence ID" value="TGD43405.1"/>
    <property type="molecule type" value="Genomic_DNA"/>
</dbReference>
<dbReference type="AlphaFoldDB" id="A0A4Z0KTS3"/>
<feature type="region of interest" description="Disordered" evidence="1">
    <location>
        <begin position="71"/>
        <end position="90"/>
    </location>
</feature>
<evidence type="ECO:0000313" key="2">
    <source>
        <dbReference type="EMBL" id="TGD43405.1"/>
    </source>
</evidence>